<feature type="transmembrane region" description="Helical" evidence="3">
    <location>
        <begin position="153"/>
        <end position="171"/>
    </location>
</feature>
<keyword evidence="3" id="KW-1133">Transmembrane helix</keyword>
<proteinExistence type="inferred from homology"/>
<dbReference type="OrthoDB" id="247542at2759"/>
<evidence type="ECO:0000313" key="6">
    <source>
        <dbReference type="Proteomes" id="UP000054560"/>
    </source>
</evidence>
<dbReference type="Proteomes" id="UP000054560">
    <property type="component" value="Unassembled WGS sequence"/>
</dbReference>
<dbReference type="InterPro" id="IPR022742">
    <property type="entry name" value="Hydrolase_4"/>
</dbReference>
<keyword evidence="3" id="KW-0472">Membrane</keyword>
<dbReference type="STRING" id="667725.A0A0L0FS42"/>
<feature type="transmembrane region" description="Helical" evidence="3">
    <location>
        <begin position="100"/>
        <end position="121"/>
    </location>
</feature>
<dbReference type="InterPro" id="IPR050960">
    <property type="entry name" value="AB_hydrolase_4_sf"/>
</dbReference>
<feature type="compositionally biased region" description="Pro residues" evidence="2">
    <location>
        <begin position="53"/>
        <end position="69"/>
    </location>
</feature>
<dbReference type="eggNOG" id="KOG1838">
    <property type="taxonomic scope" value="Eukaryota"/>
</dbReference>
<sequence length="539" mass="59510">MPSNAHMQLLDRILQSINTGRMHGSGGPRGHFDAPSDAQAHAHAQTQTQTPTQTPPQPEGCFCEPPPGLHPSERKPKTRLQFHIPMFVWNWPVLRAVPRLLTHMLGPFVLPFMSAGVVVWARRLTKRLIGDAPATAANVVHEAYVPSSASGSFLGLVALAGACVAMAMLIFRDEVMWRSFGRGTNHVQPGFYYSNTPRNNRIAAGVDEHYNPTWWLFTGTHATLYPFLTYTIEEVRYKRMWVWNPVDGEKVGLDIAFPSDKGFQPDRPVLLVLHGLNGGSKELYCMDLVKRACAQGYTCVVMIARGLMQTPLTSANLFNGTRTSDLRATIVALKDVLPSDTKMVGCGFSMGAIILNNYLTRCGDDAGLEAAVSLSGGFDSVKNSLYDASRKVWQPFLVYALKKNFITENLDHPGFQEIDLHRAHRARDVIEFDTALSAPLAGFPTLEDYYREMSGNYDDRMDQIRIPLLALHAVDDPIVDVDSIPLAHTATNANLFFLVTMNGGHVGWPTGVRPNQSQFGFMSNVVLSFCHSALTCAHG</sequence>
<dbReference type="PANTHER" id="PTHR10794:SF63">
    <property type="entry name" value="ALPHA_BETA HYDROLASE 1, ISOFORM A"/>
    <property type="match status" value="1"/>
</dbReference>
<feature type="domain" description="Serine aminopeptidase S33" evidence="4">
    <location>
        <begin position="266"/>
        <end position="482"/>
    </location>
</feature>
<comment type="similarity">
    <text evidence="1">Belongs to the AB hydrolase superfamily. AB hydrolase 4 family.</text>
</comment>
<keyword evidence="3" id="KW-0812">Transmembrane</keyword>
<organism evidence="5 6">
    <name type="scientific">Sphaeroforma arctica JP610</name>
    <dbReference type="NCBI Taxonomy" id="667725"/>
    <lineage>
        <taxon>Eukaryota</taxon>
        <taxon>Ichthyosporea</taxon>
        <taxon>Ichthyophonida</taxon>
        <taxon>Sphaeroforma</taxon>
    </lineage>
</organism>
<evidence type="ECO:0000256" key="2">
    <source>
        <dbReference type="SAM" id="MobiDB-lite"/>
    </source>
</evidence>
<gene>
    <name evidence="5" type="ORF">SARC_08006</name>
</gene>
<dbReference type="InterPro" id="IPR029058">
    <property type="entry name" value="AB_hydrolase_fold"/>
</dbReference>
<evidence type="ECO:0000256" key="1">
    <source>
        <dbReference type="ARBA" id="ARBA00010884"/>
    </source>
</evidence>
<dbReference type="GO" id="GO:0034338">
    <property type="term" value="F:short-chain carboxylesterase activity"/>
    <property type="evidence" value="ECO:0007669"/>
    <property type="project" value="TreeGrafter"/>
</dbReference>
<name>A0A0L0FS42_9EUKA</name>
<dbReference type="GO" id="GO:0047372">
    <property type="term" value="F:monoacylglycerol lipase activity"/>
    <property type="evidence" value="ECO:0007669"/>
    <property type="project" value="TreeGrafter"/>
</dbReference>
<evidence type="ECO:0000259" key="4">
    <source>
        <dbReference type="Pfam" id="PF12146"/>
    </source>
</evidence>
<dbReference type="GeneID" id="25908510"/>
<feature type="compositionally biased region" description="Low complexity" evidence="2">
    <location>
        <begin position="38"/>
        <end position="52"/>
    </location>
</feature>
<dbReference type="RefSeq" id="XP_014153509.1">
    <property type="nucleotide sequence ID" value="XM_014298034.1"/>
</dbReference>
<evidence type="ECO:0000313" key="5">
    <source>
        <dbReference type="EMBL" id="KNC79607.1"/>
    </source>
</evidence>
<accession>A0A0L0FS42</accession>
<dbReference type="Pfam" id="PF12146">
    <property type="entry name" value="Hydrolase_4"/>
    <property type="match status" value="1"/>
</dbReference>
<protein>
    <recommendedName>
        <fullName evidence="4">Serine aminopeptidase S33 domain-containing protein</fullName>
    </recommendedName>
</protein>
<dbReference type="EMBL" id="KQ242275">
    <property type="protein sequence ID" value="KNC79607.1"/>
    <property type="molecule type" value="Genomic_DNA"/>
</dbReference>
<reference evidence="5 6" key="1">
    <citation type="submission" date="2011-02" db="EMBL/GenBank/DDBJ databases">
        <title>The Genome Sequence of Sphaeroforma arctica JP610.</title>
        <authorList>
            <consortium name="The Broad Institute Genome Sequencing Platform"/>
            <person name="Russ C."/>
            <person name="Cuomo C."/>
            <person name="Young S.K."/>
            <person name="Zeng Q."/>
            <person name="Gargeya S."/>
            <person name="Alvarado L."/>
            <person name="Berlin A."/>
            <person name="Chapman S.B."/>
            <person name="Chen Z."/>
            <person name="Freedman E."/>
            <person name="Gellesch M."/>
            <person name="Goldberg J."/>
            <person name="Griggs A."/>
            <person name="Gujja S."/>
            <person name="Heilman E."/>
            <person name="Heiman D."/>
            <person name="Howarth C."/>
            <person name="Mehta T."/>
            <person name="Neiman D."/>
            <person name="Pearson M."/>
            <person name="Roberts A."/>
            <person name="Saif S."/>
            <person name="Shea T."/>
            <person name="Shenoy N."/>
            <person name="Sisk P."/>
            <person name="Stolte C."/>
            <person name="Sykes S."/>
            <person name="White J."/>
            <person name="Yandava C."/>
            <person name="Burger G."/>
            <person name="Gray M.W."/>
            <person name="Holland P.W.H."/>
            <person name="King N."/>
            <person name="Lang F.B.F."/>
            <person name="Roger A.J."/>
            <person name="Ruiz-Trillo I."/>
            <person name="Haas B."/>
            <person name="Nusbaum C."/>
            <person name="Birren B."/>
        </authorList>
    </citation>
    <scope>NUCLEOTIDE SEQUENCE [LARGE SCALE GENOMIC DNA]</scope>
    <source>
        <strain evidence="5 6">JP610</strain>
    </source>
</reference>
<evidence type="ECO:0000256" key="3">
    <source>
        <dbReference type="SAM" id="Phobius"/>
    </source>
</evidence>
<dbReference type="Gene3D" id="3.40.50.1820">
    <property type="entry name" value="alpha/beta hydrolase"/>
    <property type="match status" value="1"/>
</dbReference>
<dbReference type="AlphaFoldDB" id="A0A0L0FS42"/>
<dbReference type="SUPFAM" id="SSF53474">
    <property type="entry name" value="alpha/beta-Hydrolases"/>
    <property type="match status" value="1"/>
</dbReference>
<dbReference type="PANTHER" id="PTHR10794">
    <property type="entry name" value="ABHYDROLASE DOMAIN-CONTAINING PROTEIN"/>
    <property type="match status" value="1"/>
</dbReference>
<keyword evidence="6" id="KW-1185">Reference proteome</keyword>
<feature type="region of interest" description="Disordered" evidence="2">
    <location>
        <begin position="19"/>
        <end position="75"/>
    </location>
</feature>